<dbReference type="Proteomes" id="UP000828390">
    <property type="component" value="Unassembled WGS sequence"/>
</dbReference>
<evidence type="ECO:0000313" key="2">
    <source>
        <dbReference type="Proteomes" id="UP000828390"/>
    </source>
</evidence>
<comment type="caution">
    <text evidence="1">The sequence shown here is derived from an EMBL/GenBank/DDBJ whole genome shotgun (WGS) entry which is preliminary data.</text>
</comment>
<sequence>MAAIEYWGLDWHRNLDIVHNETNLYSTDLFAQEAVNIINKHNTSEVCLYKVCLYAIFEELHFNVVDQLA</sequence>
<keyword evidence="2" id="KW-1185">Reference proteome</keyword>
<name>A0A9D4GZP8_DREPO</name>
<accession>A0A9D4GZP8</accession>
<reference evidence="1" key="2">
    <citation type="submission" date="2020-11" db="EMBL/GenBank/DDBJ databases">
        <authorList>
            <person name="McCartney M.A."/>
            <person name="Auch B."/>
            <person name="Kono T."/>
            <person name="Mallez S."/>
            <person name="Becker A."/>
            <person name="Gohl D.M."/>
            <person name="Silverstein K.A.T."/>
            <person name="Koren S."/>
            <person name="Bechman K.B."/>
            <person name="Herman A."/>
            <person name="Abrahante J.E."/>
            <person name="Garbe J."/>
        </authorList>
    </citation>
    <scope>NUCLEOTIDE SEQUENCE</scope>
    <source>
        <strain evidence="1">Duluth1</strain>
        <tissue evidence="1">Whole animal</tissue>
    </source>
</reference>
<evidence type="ECO:0000313" key="1">
    <source>
        <dbReference type="EMBL" id="KAH3825938.1"/>
    </source>
</evidence>
<dbReference type="EMBL" id="JAIWYP010000005">
    <property type="protein sequence ID" value="KAH3825938.1"/>
    <property type="molecule type" value="Genomic_DNA"/>
</dbReference>
<dbReference type="AlphaFoldDB" id="A0A9D4GZP8"/>
<reference evidence="1" key="1">
    <citation type="journal article" date="2019" name="bioRxiv">
        <title>The Genome of the Zebra Mussel, Dreissena polymorpha: A Resource for Invasive Species Research.</title>
        <authorList>
            <person name="McCartney M.A."/>
            <person name="Auch B."/>
            <person name="Kono T."/>
            <person name="Mallez S."/>
            <person name="Zhang Y."/>
            <person name="Obille A."/>
            <person name="Becker A."/>
            <person name="Abrahante J.E."/>
            <person name="Garbe J."/>
            <person name="Badalamenti J.P."/>
            <person name="Herman A."/>
            <person name="Mangelson H."/>
            <person name="Liachko I."/>
            <person name="Sullivan S."/>
            <person name="Sone E.D."/>
            <person name="Koren S."/>
            <person name="Silverstein K.A.T."/>
            <person name="Beckman K.B."/>
            <person name="Gohl D.M."/>
        </authorList>
    </citation>
    <scope>NUCLEOTIDE SEQUENCE</scope>
    <source>
        <strain evidence="1">Duluth1</strain>
        <tissue evidence="1">Whole animal</tissue>
    </source>
</reference>
<proteinExistence type="predicted"/>
<protein>
    <submittedName>
        <fullName evidence="1">Uncharacterized protein</fullName>
    </submittedName>
</protein>
<gene>
    <name evidence="1" type="ORF">DPMN_127825</name>
</gene>
<organism evidence="1 2">
    <name type="scientific">Dreissena polymorpha</name>
    <name type="common">Zebra mussel</name>
    <name type="synonym">Mytilus polymorpha</name>
    <dbReference type="NCBI Taxonomy" id="45954"/>
    <lineage>
        <taxon>Eukaryota</taxon>
        <taxon>Metazoa</taxon>
        <taxon>Spiralia</taxon>
        <taxon>Lophotrochozoa</taxon>
        <taxon>Mollusca</taxon>
        <taxon>Bivalvia</taxon>
        <taxon>Autobranchia</taxon>
        <taxon>Heteroconchia</taxon>
        <taxon>Euheterodonta</taxon>
        <taxon>Imparidentia</taxon>
        <taxon>Neoheterodontei</taxon>
        <taxon>Myida</taxon>
        <taxon>Dreissenoidea</taxon>
        <taxon>Dreissenidae</taxon>
        <taxon>Dreissena</taxon>
    </lineage>
</organism>